<dbReference type="InterPro" id="IPR010916">
    <property type="entry name" value="TonB_box_CS"/>
</dbReference>
<reference evidence="1 2" key="1">
    <citation type="journal article" date="2016" name="Nat. Commun.">
        <title>Thousands of microbial genomes shed light on interconnected biogeochemical processes in an aquifer system.</title>
        <authorList>
            <person name="Anantharaman K."/>
            <person name="Brown C.T."/>
            <person name="Hug L.A."/>
            <person name="Sharon I."/>
            <person name="Castelle C.J."/>
            <person name="Probst A.J."/>
            <person name="Thomas B.C."/>
            <person name="Singh A."/>
            <person name="Wilkins M.J."/>
            <person name="Karaoz U."/>
            <person name="Brodie E.L."/>
            <person name="Williams K.H."/>
            <person name="Hubbard S.S."/>
            <person name="Banfield J.F."/>
        </authorList>
    </citation>
    <scope>NUCLEOTIDE SEQUENCE [LARGE SCALE GENOMIC DNA]</scope>
</reference>
<evidence type="ECO:0008006" key="3">
    <source>
        <dbReference type="Google" id="ProtNLM"/>
    </source>
</evidence>
<dbReference type="Gene3D" id="2.40.10.120">
    <property type="match status" value="1"/>
</dbReference>
<protein>
    <recommendedName>
        <fullName evidence="3">Serine protease</fullName>
    </recommendedName>
</protein>
<dbReference type="PROSITE" id="PS00430">
    <property type="entry name" value="TONB_DEPENDENT_REC_1"/>
    <property type="match status" value="1"/>
</dbReference>
<gene>
    <name evidence="1" type="ORF">A3D71_01095</name>
</gene>
<dbReference type="SUPFAM" id="SSF50494">
    <property type="entry name" value="Trypsin-like serine proteases"/>
    <property type="match status" value="1"/>
</dbReference>
<name>A0A1F6DVY4_9BACT</name>
<organism evidence="1 2">
    <name type="scientific">Candidatus Kaiserbacteria bacterium RIFCSPHIGHO2_02_FULL_55_20</name>
    <dbReference type="NCBI Taxonomy" id="1798497"/>
    <lineage>
        <taxon>Bacteria</taxon>
        <taxon>Candidatus Kaiseribacteriota</taxon>
    </lineage>
</organism>
<dbReference type="EMBL" id="MFLK01000045">
    <property type="protein sequence ID" value="OGG65497.1"/>
    <property type="molecule type" value="Genomic_DNA"/>
</dbReference>
<accession>A0A1F6DVY4</accession>
<dbReference type="InterPro" id="IPR009003">
    <property type="entry name" value="Peptidase_S1_PA"/>
</dbReference>
<dbReference type="Proteomes" id="UP000177652">
    <property type="component" value="Unassembled WGS sequence"/>
</dbReference>
<dbReference type="STRING" id="1798497.A3D71_01095"/>
<proteinExistence type="predicted"/>
<evidence type="ECO:0000313" key="1">
    <source>
        <dbReference type="EMBL" id="OGG65497.1"/>
    </source>
</evidence>
<evidence type="ECO:0000313" key="2">
    <source>
        <dbReference type="Proteomes" id="UP000177652"/>
    </source>
</evidence>
<sequence>MNMEQLSKSQIVLLTLLVSFVTSIATGIVTVSLMDQAPPVVAQTVNRIIERTIETVTVEPKAQAAATVITQEKTVVVKESDLISQALTRVNPSVVRLFTTSTDTPAFLALGVVMDASGTIVSDADIFKAGDVAVAELANGAHVRVTLTSQDATSAVAYFASATTTTEGKSVTWSPISIAGVRPALGTTVIAIGGKSTPRVGTGIVTTLIASEAEGGPQVIDTDIGLESIYAGAPLISTEGNLLGLRTGVARAATATGFVSASVLMKKEEKKDETKKGSII</sequence>
<comment type="caution">
    <text evidence="1">The sequence shown here is derived from an EMBL/GenBank/DDBJ whole genome shotgun (WGS) entry which is preliminary data.</text>
</comment>
<dbReference type="AlphaFoldDB" id="A0A1F6DVY4"/>